<feature type="transmembrane region" description="Helical" evidence="1">
    <location>
        <begin position="188"/>
        <end position="205"/>
    </location>
</feature>
<keyword evidence="3" id="KW-0808">Transferase</keyword>
<dbReference type="Proteomes" id="UP000321126">
    <property type="component" value="Unassembled WGS sequence"/>
</dbReference>
<feature type="transmembrane region" description="Helical" evidence="1">
    <location>
        <begin position="91"/>
        <end position="113"/>
    </location>
</feature>
<organism evidence="3 4">
    <name type="scientific">Serratia marcescens</name>
    <dbReference type="NCBI Taxonomy" id="615"/>
    <lineage>
        <taxon>Bacteria</taxon>
        <taxon>Pseudomonadati</taxon>
        <taxon>Pseudomonadota</taxon>
        <taxon>Gammaproteobacteria</taxon>
        <taxon>Enterobacterales</taxon>
        <taxon>Yersiniaceae</taxon>
        <taxon>Serratia</taxon>
    </lineage>
</organism>
<dbReference type="PANTHER" id="PTHR23028">
    <property type="entry name" value="ACETYLTRANSFERASE"/>
    <property type="match status" value="1"/>
</dbReference>
<evidence type="ECO:0000313" key="3">
    <source>
        <dbReference type="EMBL" id="TXE36401.1"/>
    </source>
</evidence>
<feature type="transmembrane region" description="Helical" evidence="1">
    <location>
        <begin position="264"/>
        <end position="283"/>
    </location>
</feature>
<keyword evidence="1" id="KW-1133">Transmembrane helix</keyword>
<dbReference type="InterPro" id="IPR050879">
    <property type="entry name" value="Acyltransferase_3"/>
</dbReference>
<feature type="transmembrane region" description="Helical" evidence="1">
    <location>
        <begin position="241"/>
        <end position="258"/>
    </location>
</feature>
<dbReference type="AlphaFoldDB" id="A0A5C7CEN0"/>
<sequence>MKAITIDQFIKRENNNLDLVRILCAYFVIYAHAFVLSPSEGSNDILYKITLLGHISFGGLAVKTFFLISGLLVTNSLLANGRIINYVSSRFLRVFPAYALTVIISALIISPWLSTLSPSDYFTSSDVWSYVVKTLKLDVQYHLPGVFSSNASNAVNGSLWTIPMEVKAYSYLLLIYLVSLIFGPYKKLFIAFISIVILVEPFTPLKGHLIVKSDSPSIYLLYPFFAIGCLLAILKDRATTRDLLAIAIIALLAFFIVDDEIGKTALFYVFSSILLLYCASTPYMKRLRIKNDISYGIYLWAFPIQQVIASIFLASPYINMSISMIASSIFAYLSFKWIESPAMKINKRLQKNYVSLQSDRV</sequence>
<keyword evidence="3" id="KW-0012">Acyltransferase</keyword>
<accession>A0A5C7CEN0</accession>
<proteinExistence type="predicted"/>
<comment type="caution">
    <text evidence="3">The sequence shown here is derived from an EMBL/GenBank/DDBJ whole genome shotgun (WGS) entry which is preliminary data.</text>
</comment>
<gene>
    <name evidence="3" type="ORF">FOT62_05315</name>
</gene>
<dbReference type="GO" id="GO:0016747">
    <property type="term" value="F:acyltransferase activity, transferring groups other than amino-acyl groups"/>
    <property type="evidence" value="ECO:0007669"/>
    <property type="project" value="InterPro"/>
</dbReference>
<evidence type="ECO:0000259" key="2">
    <source>
        <dbReference type="Pfam" id="PF01757"/>
    </source>
</evidence>
<feature type="transmembrane region" description="Helical" evidence="1">
    <location>
        <begin position="57"/>
        <end position="79"/>
    </location>
</feature>
<dbReference type="EMBL" id="VOUQ01000002">
    <property type="protein sequence ID" value="TXE36401.1"/>
    <property type="molecule type" value="Genomic_DNA"/>
</dbReference>
<dbReference type="InterPro" id="IPR002656">
    <property type="entry name" value="Acyl_transf_3_dom"/>
</dbReference>
<dbReference type="Pfam" id="PF01757">
    <property type="entry name" value="Acyl_transf_3"/>
    <property type="match status" value="1"/>
</dbReference>
<reference evidence="3 4" key="1">
    <citation type="submission" date="2019-07" db="EMBL/GenBank/DDBJ databases">
        <title>Serratia strains were isolated from fresh produce.</title>
        <authorList>
            <person name="Cho G.-S."/>
            <person name="Stein M."/>
            <person name="Lee W."/>
            <person name="Suh S.H."/>
            <person name="Franz C.M.A.P."/>
        </authorList>
    </citation>
    <scope>NUCLEOTIDE SEQUENCE [LARGE SCALE GENOMIC DNA]</scope>
    <source>
        <strain evidence="3 4">S16</strain>
    </source>
</reference>
<protein>
    <submittedName>
        <fullName evidence="3">Acyltransferase</fullName>
    </submittedName>
</protein>
<feature type="transmembrane region" description="Helical" evidence="1">
    <location>
        <begin position="20"/>
        <end position="37"/>
    </location>
</feature>
<feature type="transmembrane region" description="Helical" evidence="1">
    <location>
        <begin position="295"/>
        <end position="314"/>
    </location>
</feature>
<keyword evidence="1" id="KW-0472">Membrane</keyword>
<feature type="transmembrane region" description="Helical" evidence="1">
    <location>
        <begin position="217"/>
        <end position="234"/>
    </location>
</feature>
<evidence type="ECO:0000313" key="4">
    <source>
        <dbReference type="Proteomes" id="UP000321126"/>
    </source>
</evidence>
<name>A0A5C7CEN0_SERMA</name>
<dbReference type="RefSeq" id="WP_147882097.1">
    <property type="nucleotide sequence ID" value="NZ_JANBMM010000001.1"/>
</dbReference>
<feature type="domain" description="Acyltransferase 3" evidence="2">
    <location>
        <begin position="15"/>
        <end position="330"/>
    </location>
</feature>
<feature type="transmembrane region" description="Helical" evidence="1">
    <location>
        <begin position="166"/>
        <end position="183"/>
    </location>
</feature>
<evidence type="ECO:0000256" key="1">
    <source>
        <dbReference type="SAM" id="Phobius"/>
    </source>
</evidence>
<keyword evidence="1" id="KW-0812">Transmembrane</keyword>